<evidence type="ECO:0000256" key="2">
    <source>
        <dbReference type="ARBA" id="ARBA00023015"/>
    </source>
</evidence>
<gene>
    <name evidence="7" type="ORF">SAMN05421803_105180</name>
</gene>
<dbReference type="Pfam" id="PF03466">
    <property type="entry name" value="LysR_substrate"/>
    <property type="match status" value="1"/>
</dbReference>
<dbReference type="InterPro" id="IPR036388">
    <property type="entry name" value="WH-like_DNA-bd_sf"/>
</dbReference>
<dbReference type="InterPro" id="IPR000847">
    <property type="entry name" value="LysR_HTH_N"/>
</dbReference>
<sequence>MAPLRRAVGPGADASTSMYSSTNKIGEVRYRYSNGSAPSREDAPAEAAPAPLDLQQLRTFLAVHRSGSFTAAAHALRLSQPTVTTQIRALERRVGLTLFERLPRGVAPTAEAAELAARIAEPLDALELVAGAGPAAPHRPLRLAGPAEALQVLVLPALAPLVESEGLRLRVRHGQADALLEELRAGRHDLVVSTVRPRGRSLVAEPLADEEFVLVGTPLWAQRIDPERLARQGAPALCEVPLVAYDESLPLLRRYWRHVFGVRLTCKAAVTVPDLRAVSAAVAGGAGVSVLPRYLCRDELEEGRLVALLEPEDPPIDTAFLVRRPGMPEDSCMERVLSLLTAAGRSW</sequence>
<protein>
    <submittedName>
        <fullName evidence="7">DNA-binding transcriptional regulator, LysR family</fullName>
    </submittedName>
</protein>
<dbReference type="Gene3D" id="3.40.190.10">
    <property type="entry name" value="Periplasmic binding protein-like II"/>
    <property type="match status" value="2"/>
</dbReference>
<proteinExistence type="inferred from homology"/>
<keyword evidence="8" id="KW-1185">Reference proteome</keyword>
<dbReference type="InterPro" id="IPR005119">
    <property type="entry name" value="LysR_subst-bd"/>
</dbReference>
<comment type="similarity">
    <text evidence="1">Belongs to the LysR transcriptional regulatory family.</text>
</comment>
<dbReference type="GO" id="GO:0003700">
    <property type="term" value="F:DNA-binding transcription factor activity"/>
    <property type="evidence" value="ECO:0007669"/>
    <property type="project" value="InterPro"/>
</dbReference>
<dbReference type="PROSITE" id="PS50931">
    <property type="entry name" value="HTH_LYSR"/>
    <property type="match status" value="1"/>
</dbReference>
<dbReference type="Proteomes" id="UP000184452">
    <property type="component" value="Unassembled WGS sequence"/>
</dbReference>
<keyword evidence="4" id="KW-0804">Transcription</keyword>
<keyword evidence="3 7" id="KW-0238">DNA-binding</keyword>
<dbReference type="Gene3D" id="1.10.10.10">
    <property type="entry name" value="Winged helix-like DNA-binding domain superfamily/Winged helix DNA-binding domain"/>
    <property type="match status" value="1"/>
</dbReference>
<evidence type="ECO:0000259" key="6">
    <source>
        <dbReference type="PROSITE" id="PS50931"/>
    </source>
</evidence>
<dbReference type="CDD" id="cd05466">
    <property type="entry name" value="PBP2_LTTR_substrate"/>
    <property type="match status" value="1"/>
</dbReference>
<dbReference type="GO" id="GO:0000976">
    <property type="term" value="F:transcription cis-regulatory region binding"/>
    <property type="evidence" value="ECO:0007669"/>
    <property type="project" value="TreeGrafter"/>
</dbReference>
<dbReference type="EMBL" id="FQZK01000005">
    <property type="protein sequence ID" value="SHJ34353.1"/>
    <property type="molecule type" value="Genomic_DNA"/>
</dbReference>
<organism evidence="7 8">
    <name type="scientific">Nocardiopsis flavescens</name>
    <dbReference type="NCBI Taxonomy" id="758803"/>
    <lineage>
        <taxon>Bacteria</taxon>
        <taxon>Bacillati</taxon>
        <taxon>Actinomycetota</taxon>
        <taxon>Actinomycetes</taxon>
        <taxon>Streptosporangiales</taxon>
        <taxon>Nocardiopsidaceae</taxon>
        <taxon>Nocardiopsis</taxon>
    </lineage>
</organism>
<name>A0A1M6IJ04_9ACTN</name>
<evidence type="ECO:0000256" key="1">
    <source>
        <dbReference type="ARBA" id="ARBA00009437"/>
    </source>
</evidence>
<dbReference type="SUPFAM" id="SSF53850">
    <property type="entry name" value="Periplasmic binding protein-like II"/>
    <property type="match status" value="1"/>
</dbReference>
<dbReference type="SUPFAM" id="SSF46785">
    <property type="entry name" value="Winged helix' DNA-binding domain"/>
    <property type="match status" value="1"/>
</dbReference>
<evidence type="ECO:0000256" key="4">
    <source>
        <dbReference type="ARBA" id="ARBA00023163"/>
    </source>
</evidence>
<keyword evidence="2" id="KW-0805">Transcription regulation</keyword>
<feature type="domain" description="HTH lysR-type" evidence="6">
    <location>
        <begin position="52"/>
        <end position="109"/>
    </location>
</feature>
<accession>A0A1M6IJ04</accession>
<dbReference type="PANTHER" id="PTHR30126">
    <property type="entry name" value="HTH-TYPE TRANSCRIPTIONAL REGULATOR"/>
    <property type="match status" value="1"/>
</dbReference>
<dbReference type="STRING" id="758803.SAMN05421803_105180"/>
<dbReference type="PANTHER" id="PTHR30126:SF39">
    <property type="entry name" value="HTH-TYPE TRANSCRIPTIONAL REGULATOR CYSL"/>
    <property type="match status" value="1"/>
</dbReference>
<dbReference type="InterPro" id="IPR036390">
    <property type="entry name" value="WH_DNA-bd_sf"/>
</dbReference>
<dbReference type="PRINTS" id="PR00039">
    <property type="entry name" value="HTHLYSR"/>
</dbReference>
<evidence type="ECO:0000313" key="8">
    <source>
        <dbReference type="Proteomes" id="UP000184452"/>
    </source>
</evidence>
<feature type="region of interest" description="Disordered" evidence="5">
    <location>
        <begin position="1"/>
        <end position="20"/>
    </location>
</feature>
<dbReference type="AlphaFoldDB" id="A0A1M6IJ04"/>
<reference evidence="7 8" key="1">
    <citation type="submission" date="2016-11" db="EMBL/GenBank/DDBJ databases">
        <authorList>
            <person name="Jaros S."/>
            <person name="Januszkiewicz K."/>
            <person name="Wedrychowicz H."/>
        </authorList>
    </citation>
    <scope>NUCLEOTIDE SEQUENCE [LARGE SCALE GENOMIC DNA]</scope>
    <source>
        <strain evidence="7 8">CGMCC 4.5723</strain>
    </source>
</reference>
<evidence type="ECO:0000256" key="3">
    <source>
        <dbReference type="ARBA" id="ARBA00023125"/>
    </source>
</evidence>
<evidence type="ECO:0000313" key="7">
    <source>
        <dbReference type="EMBL" id="SHJ34353.1"/>
    </source>
</evidence>
<evidence type="ECO:0000256" key="5">
    <source>
        <dbReference type="SAM" id="MobiDB-lite"/>
    </source>
</evidence>
<dbReference type="Pfam" id="PF00126">
    <property type="entry name" value="HTH_1"/>
    <property type="match status" value="1"/>
</dbReference>